<dbReference type="EMBL" id="CATQJL010000223">
    <property type="protein sequence ID" value="CAJ0599117.1"/>
    <property type="molecule type" value="Genomic_DNA"/>
</dbReference>
<gene>
    <name evidence="2" type="ORF">CYNAS_LOCUS11100</name>
</gene>
<comment type="caution">
    <text evidence="2">The sequence shown here is derived from an EMBL/GenBank/DDBJ whole genome shotgun (WGS) entry which is preliminary data.</text>
</comment>
<accession>A0AA36GVK0</accession>
<sequence length="70" mass="7709">MTFDLLQLLNDKFENLRTISFTNCGFDRDATTFLSSGACSLYKRIRDLTTEEGSTPSSTTVSTCVNSSAK</sequence>
<evidence type="ECO:0000256" key="1">
    <source>
        <dbReference type="SAM" id="MobiDB-lite"/>
    </source>
</evidence>
<reference evidence="2" key="1">
    <citation type="submission" date="2023-07" db="EMBL/GenBank/DDBJ databases">
        <authorList>
            <consortium name="CYATHOMIX"/>
        </authorList>
    </citation>
    <scope>NUCLEOTIDE SEQUENCE</scope>
    <source>
        <strain evidence="2">N/A</strain>
    </source>
</reference>
<name>A0AA36GVK0_CYLNA</name>
<proteinExistence type="predicted"/>
<feature type="region of interest" description="Disordered" evidence="1">
    <location>
        <begin position="51"/>
        <end position="70"/>
    </location>
</feature>
<protein>
    <submittedName>
        <fullName evidence="2">Uncharacterized protein</fullName>
    </submittedName>
</protein>
<organism evidence="2 3">
    <name type="scientific">Cylicocyclus nassatus</name>
    <name type="common">Nematode worm</name>
    <dbReference type="NCBI Taxonomy" id="53992"/>
    <lineage>
        <taxon>Eukaryota</taxon>
        <taxon>Metazoa</taxon>
        <taxon>Ecdysozoa</taxon>
        <taxon>Nematoda</taxon>
        <taxon>Chromadorea</taxon>
        <taxon>Rhabditida</taxon>
        <taxon>Rhabditina</taxon>
        <taxon>Rhabditomorpha</taxon>
        <taxon>Strongyloidea</taxon>
        <taxon>Strongylidae</taxon>
        <taxon>Cylicocyclus</taxon>
    </lineage>
</organism>
<dbReference type="Proteomes" id="UP001176961">
    <property type="component" value="Unassembled WGS sequence"/>
</dbReference>
<dbReference type="AlphaFoldDB" id="A0AA36GVK0"/>
<evidence type="ECO:0000313" key="3">
    <source>
        <dbReference type="Proteomes" id="UP001176961"/>
    </source>
</evidence>
<evidence type="ECO:0000313" key="2">
    <source>
        <dbReference type="EMBL" id="CAJ0599117.1"/>
    </source>
</evidence>
<keyword evidence="3" id="KW-1185">Reference proteome</keyword>